<organism evidence="15">
    <name type="scientific">Thyreus decorus</name>
    <dbReference type="NCBI Taxonomy" id="600203"/>
    <lineage>
        <taxon>Eukaryota</taxon>
        <taxon>Metazoa</taxon>
        <taxon>Ecdysozoa</taxon>
        <taxon>Arthropoda</taxon>
        <taxon>Hexapoda</taxon>
        <taxon>Insecta</taxon>
        <taxon>Pterygota</taxon>
        <taxon>Neoptera</taxon>
        <taxon>Endopterygota</taxon>
        <taxon>Hymenoptera</taxon>
        <taxon>Apocrita</taxon>
        <taxon>Aculeata</taxon>
        <taxon>Apoidea</taxon>
        <taxon>Anthophila</taxon>
        <taxon>Apidae</taxon>
        <taxon>Thyreus</taxon>
    </lineage>
</organism>
<dbReference type="InterPro" id="IPR045083">
    <property type="entry name" value="ATP_synth_F0_asu_bact/mt"/>
</dbReference>
<dbReference type="GO" id="GO:0005743">
    <property type="term" value="C:mitochondrial inner membrane"/>
    <property type="evidence" value="ECO:0007669"/>
    <property type="project" value="UniProtKB-SubCell"/>
</dbReference>
<comment type="subunit">
    <text evidence="4">F-type ATPases have 2 components, CF(1) - the catalytic core - and CF(0) - the membrane proton channel. CF(1) has five subunits: alpha(3), beta(3), gamma(1), delta(1), epsilon(1). CF(0) has three main subunits: a, b and c.</text>
</comment>
<comment type="subcellular location">
    <subcellularLocation>
        <location evidence="2">Membrane</location>
        <topology evidence="2">Multi-pass membrane protein</topology>
    </subcellularLocation>
    <subcellularLocation>
        <location evidence="13">Mitochondrion inner membrane</location>
        <topology evidence="13">Multi-pass membrane protein</topology>
    </subcellularLocation>
</comment>
<comment type="similarity">
    <text evidence="3">Belongs to the ATPase A chain family.</text>
</comment>
<dbReference type="EMBL" id="MW281318">
    <property type="protein sequence ID" value="QQX27977.1"/>
    <property type="molecule type" value="Genomic_DNA"/>
</dbReference>
<gene>
    <name evidence="15" type="primary">atp6</name>
</gene>
<keyword evidence="10" id="KW-0406">Ion transport</keyword>
<evidence type="ECO:0000256" key="7">
    <source>
        <dbReference type="ARBA" id="ARBA00022692"/>
    </source>
</evidence>
<dbReference type="InterPro" id="IPR035908">
    <property type="entry name" value="F0_ATP_A_sf"/>
</dbReference>
<dbReference type="InterPro" id="IPR000568">
    <property type="entry name" value="ATP_synth_F0_asu"/>
</dbReference>
<dbReference type="GeneID" id="67157396"/>
<reference evidence="15" key="1">
    <citation type="submission" date="2020-11" db="EMBL/GenBank/DDBJ databases">
        <title>First mtgenome sequences from three genera and phylogenetic relationships of the family Apidae based on mtgenome sequences (Hymenoptera: Apoidea).</title>
        <authorList>
            <person name="Wen Z."/>
            <person name="Chen B."/>
        </authorList>
    </citation>
    <scope>NUCLEOTIDE SEQUENCE</scope>
</reference>
<dbReference type="NCBIfam" id="TIGR01131">
    <property type="entry name" value="ATP_synt_6_or_A"/>
    <property type="match status" value="1"/>
</dbReference>
<evidence type="ECO:0000256" key="10">
    <source>
        <dbReference type="ARBA" id="ARBA00023065"/>
    </source>
</evidence>
<evidence type="ECO:0000256" key="5">
    <source>
        <dbReference type="ARBA" id="ARBA00022448"/>
    </source>
</evidence>
<dbReference type="Pfam" id="PF00119">
    <property type="entry name" value="ATP-synt_A"/>
    <property type="match status" value="1"/>
</dbReference>
<geneLocation type="mitochondrion" evidence="15"/>
<dbReference type="CDD" id="cd00310">
    <property type="entry name" value="ATP-synt_Fo_a_6"/>
    <property type="match status" value="1"/>
</dbReference>
<sequence>MTSLFESFDLMNNIYLSMNWLIMFIPFFLMSNYWLIPSRFYMFWNFIMNMLYNEFKLMMFKFEMNILLFISILIYIFILNFVGLFPYIFTILSHLSFSLSLSLSLWFSFMLFMLLNNYMKFLIHLVPLNTPMMLMNFMVMIEFISNMIRPLTLAIRLSANLMAGHLLMILLSNFLNLLNSLFLLMIFMILQNMLMILEMAVSIIQAYVFSMLLLLYFYESK</sequence>
<feature type="transmembrane region" description="Helical" evidence="14">
    <location>
        <begin position="165"/>
        <end position="190"/>
    </location>
</feature>
<keyword evidence="8" id="KW-0375">Hydrogen ion transport</keyword>
<evidence type="ECO:0000256" key="9">
    <source>
        <dbReference type="ARBA" id="ARBA00022989"/>
    </source>
</evidence>
<keyword evidence="7 14" id="KW-0812">Transmembrane</keyword>
<feature type="transmembrane region" description="Helical" evidence="14">
    <location>
        <begin position="122"/>
        <end position="145"/>
    </location>
</feature>
<evidence type="ECO:0000256" key="14">
    <source>
        <dbReference type="SAM" id="Phobius"/>
    </source>
</evidence>
<evidence type="ECO:0000256" key="2">
    <source>
        <dbReference type="ARBA" id="ARBA00004141"/>
    </source>
</evidence>
<dbReference type="PANTHER" id="PTHR11410">
    <property type="entry name" value="ATP SYNTHASE SUBUNIT A"/>
    <property type="match status" value="1"/>
</dbReference>
<dbReference type="PRINTS" id="PR00123">
    <property type="entry name" value="ATPASEA"/>
</dbReference>
<name>A0A7U0M7X1_9HYME</name>
<evidence type="ECO:0000256" key="8">
    <source>
        <dbReference type="ARBA" id="ARBA00022781"/>
    </source>
</evidence>
<evidence type="ECO:0000256" key="1">
    <source>
        <dbReference type="ARBA" id="ARBA00002070"/>
    </source>
</evidence>
<feature type="transmembrane region" description="Helical" evidence="14">
    <location>
        <begin position="197"/>
        <end position="218"/>
    </location>
</feature>
<feature type="transmembrane region" description="Helical" evidence="14">
    <location>
        <begin position="95"/>
        <end position="115"/>
    </location>
</feature>
<dbReference type="PROSITE" id="PS00449">
    <property type="entry name" value="ATPASE_A"/>
    <property type="match status" value="1"/>
</dbReference>
<evidence type="ECO:0000256" key="6">
    <source>
        <dbReference type="ARBA" id="ARBA00022547"/>
    </source>
</evidence>
<dbReference type="AlphaFoldDB" id="A0A7U0M7X1"/>
<dbReference type="PANTHER" id="PTHR11410:SF0">
    <property type="entry name" value="ATP SYNTHASE SUBUNIT A"/>
    <property type="match status" value="1"/>
</dbReference>
<evidence type="ECO:0000256" key="12">
    <source>
        <dbReference type="ARBA" id="ARBA00023310"/>
    </source>
</evidence>
<dbReference type="GO" id="GO:0045259">
    <property type="term" value="C:proton-transporting ATP synthase complex"/>
    <property type="evidence" value="ECO:0007669"/>
    <property type="project" value="UniProtKB-KW"/>
</dbReference>
<accession>A0A7U0M7X1</accession>
<feature type="transmembrane region" description="Helical" evidence="14">
    <location>
        <begin position="65"/>
        <end position="89"/>
    </location>
</feature>
<protein>
    <recommendedName>
        <fullName evidence="13">ATP synthase subunit a</fullName>
    </recommendedName>
</protein>
<keyword evidence="6" id="KW-0138">CF(0)</keyword>
<evidence type="ECO:0000256" key="11">
    <source>
        <dbReference type="ARBA" id="ARBA00023136"/>
    </source>
</evidence>
<feature type="transmembrane region" description="Helical" evidence="14">
    <location>
        <begin position="20"/>
        <end position="44"/>
    </location>
</feature>
<dbReference type="Gene3D" id="1.20.120.220">
    <property type="entry name" value="ATP synthase, F0 complex, subunit A"/>
    <property type="match status" value="1"/>
</dbReference>
<dbReference type="RefSeq" id="YP_010154742.1">
    <property type="nucleotide sequence ID" value="NC_057192.1"/>
</dbReference>
<evidence type="ECO:0000256" key="13">
    <source>
        <dbReference type="RuleBase" id="RU004450"/>
    </source>
</evidence>
<keyword evidence="9 14" id="KW-1133">Transmembrane helix</keyword>
<evidence type="ECO:0000313" key="15">
    <source>
        <dbReference type="EMBL" id="QQX27977.1"/>
    </source>
</evidence>
<keyword evidence="5" id="KW-0813">Transport</keyword>
<keyword evidence="12" id="KW-0066">ATP synthesis</keyword>
<dbReference type="InterPro" id="IPR023011">
    <property type="entry name" value="ATP_synth_F0_asu_AS"/>
</dbReference>
<evidence type="ECO:0000256" key="3">
    <source>
        <dbReference type="ARBA" id="ARBA00006810"/>
    </source>
</evidence>
<dbReference type="GO" id="GO:0046933">
    <property type="term" value="F:proton-transporting ATP synthase activity, rotational mechanism"/>
    <property type="evidence" value="ECO:0007669"/>
    <property type="project" value="TreeGrafter"/>
</dbReference>
<evidence type="ECO:0000256" key="4">
    <source>
        <dbReference type="ARBA" id="ARBA00011648"/>
    </source>
</evidence>
<keyword evidence="11 14" id="KW-0472">Membrane</keyword>
<dbReference type="SUPFAM" id="SSF81336">
    <property type="entry name" value="F1F0 ATP synthase subunit A"/>
    <property type="match status" value="1"/>
</dbReference>
<proteinExistence type="inferred from homology"/>
<comment type="function">
    <text evidence="1">Mitochondrial membrane ATP synthase (F(1)F(0) ATP synthase or Complex V) produces ATP from ADP in the presence of a proton gradient across the membrane which is generated by electron transport complexes of the respiratory chain. F-type ATPases consist of two structural domains, F(1) - containing the extramembraneous catalytic core and F(0) - containing the membrane proton channel, linked together by a central stalk and a peripheral stalk. During catalysis, ATP synthesis in the catalytic domain of F(1) is coupled via a rotary mechanism of the central stalk subunits to proton translocation. Key component of the proton channel; it may play a direct role in the translocation of protons across the membrane.</text>
</comment>
<keyword evidence="15" id="KW-0496">Mitochondrion</keyword>